<gene>
    <name evidence="3" type="ORF">G9Q97_21480</name>
</gene>
<dbReference type="InterPro" id="IPR006860">
    <property type="entry name" value="FecR"/>
</dbReference>
<evidence type="ECO:0000313" key="4">
    <source>
        <dbReference type="Proteomes" id="UP000649799"/>
    </source>
</evidence>
<dbReference type="PANTHER" id="PTHR30273">
    <property type="entry name" value="PERIPLASMIC SIGNAL SENSOR AND SIGMA FACTOR ACTIVATOR FECR-RELATED"/>
    <property type="match status" value="1"/>
</dbReference>
<dbReference type="Pfam" id="PF16344">
    <property type="entry name" value="FecR_C"/>
    <property type="match status" value="1"/>
</dbReference>
<dbReference type="PANTHER" id="PTHR30273:SF2">
    <property type="entry name" value="PROTEIN FECR"/>
    <property type="match status" value="1"/>
</dbReference>
<feature type="domain" description="FecR protein" evidence="1">
    <location>
        <begin position="137"/>
        <end position="225"/>
    </location>
</feature>
<dbReference type="Pfam" id="PF04773">
    <property type="entry name" value="FecR"/>
    <property type="match status" value="1"/>
</dbReference>
<dbReference type="Gene3D" id="3.55.50.30">
    <property type="match status" value="1"/>
</dbReference>
<feature type="domain" description="Protein FecR C-terminal" evidence="2">
    <location>
        <begin position="271"/>
        <end position="339"/>
    </location>
</feature>
<dbReference type="InterPro" id="IPR012373">
    <property type="entry name" value="Ferrdict_sens_TM"/>
</dbReference>
<dbReference type="RefSeq" id="WP_166150748.1">
    <property type="nucleotide sequence ID" value="NZ_JAANYN010000012.1"/>
</dbReference>
<protein>
    <submittedName>
        <fullName evidence="3">DUF4974 domain-containing protein</fullName>
    </submittedName>
</protein>
<proteinExistence type="predicted"/>
<dbReference type="Gene3D" id="2.60.120.1440">
    <property type="match status" value="1"/>
</dbReference>
<dbReference type="EMBL" id="JAANYN010000012">
    <property type="protein sequence ID" value="NHE59392.1"/>
    <property type="molecule type" value="Genomic_DNA"/>
</dbReference>
<evidence type="ECO:0000313" key="3">
    <source>
        <dbReference type="EMBL" id="NHE59392.1"/>
    </source>
</evidence>
<comment type="caution">
    <text evidence="3">The sequence shown here is derived from an EMBL/GenBank/DDBJ whole genome shotgun (WGS) entry which is preliminary data.</text>
</comment>
<name>A0ABX0HGW6_9BACT</name>
<reference evidence="3 4" key="1">
    <citation type="submission" date="2020-03" db="EMBL/GenBank/DDBJ databases">
        <title>Cyclobacterium plantarum sp. nov., a marine bacterium isolated from a coastal-marine wetland.</title>
        <authorList>
            <person name="Sanchez-Porro C."/>
            <person name="Ventosa A."/>
            <person name="Amoozegar M."/>
        </authorList>
    </citation>
    <scope>NUCLEOTIDE SEQUENCE [LARGE SCALE GENOMIC DNA]</scope>
    <source>
        <strain evidence="3 4">GBPx2</strain>
    </source>
</reference>
<keyword evidence="4" id="KW-1185">Reference proteome</keyword>
<dbReference type="Proteomes" id="UP000649799">
    <property type="component" value="Unassembled WGS sequence"/>
</dbReference>
<accession>A0ABX0HGW6</accession>
<evidence type="ECO:0000259" key="2">
    <source>
        <dbReference type="Pfam" id="PF16344"/>
    </source>
</evidence>
<dbReference type="InterPro" id="IPR032508">
    <property type="entry name" value="FecR_C"/>
</dbReference>
<sequence length="341" mass="38139">MIKGLLKKLLLSKLSKTEGKLLSNWLKGPESDRFFSEEFDEMVEKDFSIDKYPEWQAENLKTKILGEIRAFESEKSSARDNSGKTGISGSSFFRYAVAASVSLLLGIFIYSLYQNEPTASISDKQIISWLEKANPAGKKTIIHLSDGSKVYLNAESKIRYPENFKSDRRIFLDGEAFFEVAEDSLHPFAVVAGDLTTTALGTSFNIKSFPEESQVSLVLVTGKVKAEVSNTEAPAFLKPGQGISLSKGSGQLLETFEANLEQTLFWKEGILHFEQVSFMDLITQLERWYGVEITVSGDYPKNGGFSGTFKKNENLINVLQTIQFSEEFSFQSGDKKVLIQF</sequence>
<organism evidence="3 4">
    <name type="scientific">Cyclobacterium plantarum</name>
    <dbReference type="NCBI Taxonomy" id="2716263"/>
    <lineage>
        <taxon>Bacteria</taxon>
        <taxon>Pseudomonadati</taxon>
        <taxon>Bacteroidota</taxon>
        <taxon>Cytophagia</taxon>
        <taxon>Cytophagales</taxon>
        <taxon>Cyclobacteriaceae</taxon>
        <taxon>Cyclobacterium</taxon>
    </lineage>
</organism>
<evidence type="ECO:0000259" key="1">
    <source>
        <dbReference type="Pfam" id="PF04773"/>
    </source>
</evidence>